<dbReference type="InterPro" id="IPR007187">
    <property type="entry name" value="Nucleoporin_Nup133/Nup155_C"/>
</dbReference>
<feature type="coiled-coil region" evidence="5">
    <location>
        <begin position="185"/>
        <end position="212"/>
    </location>
</feature>
<comment type="similarity">
    <text evidence="2">Belongs to the non-repetitive/WGA-negative nucleoporin family.</text>
</comment>
<dbReference type="HOGENOM" id="CLU_016036_1_0_1"/>
<dbReference type="GO" id="GO:0036228">
    <property type="term" value="P:protein localization to nuclear inner membrane"/>
    <property type="evidence" value="ECO:0007669"/>
    <property type="project" value="TreeGrafter"/>
</dbReference>
<evidence type="ECO:0000256" key="2">
    <source>
        <dbReference type="ARBA" id="ARBA00007373"/>
    </source>
</evidence>
<dbReference type="Gene3D" id="1.20.120.1880">
    <property type="entry name" value="Nucleoporin, helical C-terminal domain"/>
    <property type="match status" value="1"/>
</dbReference>
<dbReference type="OMA" id="YVARMEC"/>
<feature type="domain" description="Nucleoporin Nup133/Nup155-like C-terminal" evidence="7">
    <location>
        <begin position="3"/>
        <end position="381"/>
    </location>
</feature>
<dbReference type="InterPro" id="IPR042537">
    <property type="entry name" value="Nucleoporin_Nup155_C_2"/>
</dbReference>
<dbReference type="GO" id="GO:0044611">
    <property type="term" value="C:nuclear pore inner ring"/>
    <property type="evidence" value="ECO:0007669"/>
    <property type="project" value="TreeGrafter"/>
</dbReference>
<evidence type="ECO:0000256" key="6">
    <source>
        <dbReference type="SAM" id="MobiDB-lite"/>
    </source>
</evidence>
<evidence type="ECO:0000256" key="1">
    <source>
        <dbReference type="ARBA" id="ARBA00004123"/>
    </source>
</evidence>
<evidence type="ECO:0000256" key="4">
    <source>
        <dbReference type="ARBA" id="ARBA00023242"/>
    </source>
</evidence>
<dbReference type="Gene3D" id="1.25.40.440">
    <property type="entry name" value="Nucleoporin, helical domain, central subdomain"/>
    <property type="match status" value="1"/>
</dbReference>
<keyword evidence="4" id="KW-0539">Nucleus</keyword>
<evidence type="ECO:0000313" key="8">
    <source>
        <dbReference type="Ensembl" id="ENSCSAVP00000019273.1"/>
    </source>
</evidence>
<dbReference type="Gene3D" id="1.25.40.450">
    <property type="entry name" value="Nucleoporin, helical domain, N-terminal subdomain"/>
    <property type="match status" value="1"/>
</dbReference>
<dbReference type="GO" id="GO:0006606">
    <property type="term" value="P:protein import into nucleus"/>
    <property type="evidence" value="ECO:0007669"/>
    <property type="project" value="TreeGrafter"/>
</dbReference>
<dbReference type="InterPro" id="IPR004870">
    <property type="entry name" value="Nucleoporin_Nup155"/>
</dbReference>
<dbReference type="GO" id="GO:0017056">
    <property type="term" value="F:structural constituent of nuclear pore"/>
    <property type="evidence" value="ECO:0007669"/>
    <property type="project" value="InterPro"/>
</dbReference>
<dbReference type="eggNOG" id="KOG1900">
    <property type="taxonomic scope" value="Eukaryota"/>
</dbReference>
<evidence type="ECO:0000256" key="5">
    <source>
        <dbReference type="SAM" id="Coils"/>
    </source>
</evidence>
<evidence type="ECO:0000256" key="3">
    <source>
        <dbReference type="ARBA" id="ARBA00022448"/>
    </source>
</evidence>
<dbReference type="AlphaFoldDB" id="H2ZNV7"/>
<dbReference type="Ensembl" id="ENSCSAVT00000019481.1">
    <property type="protein sequence ID" value="ENSCSAVP00000019273.1"/>
    <property type="gene ID" value="ENSCSAVG00000011316.1"/>
</dbReference>
<dbReference type="PANTHER" id="PTHR10350">
    <property type="entry name" value="NUCLEAR PORE COMPLEX PROTEIN NUP155"/>
    <property type="match status" value="1"/>
</dbReference>
<accession>H2ZNV7</accession>
<evidence type="ECO:0000259" key="7">
    <source>
        <dbReference type="Pfam" id="PF03177"/>
    </source>
</evidence>
<dbReference type="InParanoid" id="H2ZNV7"/>
<sequence>MDRAGCYKCITDMLEELMLAGESRVQAPSVPTQPGPPTLSVSNNSLTDNLAPEEAQLYAEDCLQLALNSTDELFHTTLYEWMLRRNLTTQLLKVTSPFIEPFLKRVAATQDEAYSASDTLGSDLLWQYFERTGQHLEAAKILTNLAERPGSDRCLAKRIEYLSRAKMNSKCSTSMKSDHSSGQLLQELEEKLEVAQIQLETMEQLREMSEHDSCSKLDFQLMDVTTLYSEFAEPFQLAECKLAIVHCAGLHDPNLVEALWQNIIECELSKSGSSDQNPSVVLQNKVVQLSKRYMASQRYFPIEFLVQLLEKVSSSRSWELTWASNSFLHAGYPLTQLLIIYQKLHSQKLGYWSTMGNSYHLLYVVNEMLNSFLDDPMKHLSNHQQRHPFLNRALDTLAANLVELSSVPSPSDHIRQLIARMRKTQASLENMQHRTR</sequence>
<reference evidence="8" key="3">
    <citation type="submission" date="2025-09" db="UniProtKB">
        <authorList>
            <consortium name="Ensembl"/>
        </authorList>
    </citation>
    <scope>IDENTIFICATION</scope>
</reference>
<feature type="region of interest" description="Disordered" evidence="6">
    <location>
        <begin position="25"/>
        <end position="46"/>
    </location>
</feature>
<comment type="subcellular location">
    <subcellularLocation>
        <location evidence="1">Nucleus</location>
    </subcellularLocation>
</comment>
<proteinExistence type="inferred from homology"/>
<keyword evidence="9" id="KW-1185">Reference proteome</keyword>
<dbReference type="GeneTree" id="ENSGT00390000016532"/>
<dbReference type="InterPro" id="IPR042533">
    <property type="entry name" value="Nucleoporin_Nup155_C_1"/>
</dbReference>
<dbReference type="PANTHER" id="PTHR10350:SF6">
    <property type="entry name" value="NUCLEAR PORE COMPLEX PROTEIN NUP155"/>
    <property type="match status" value="1"/>
</dbReference>
<protein>
    <recommendedName>
        <fullName evidence="7">Nucleoporin Nup133/Nup155-like C-terminal domain-containing protein</fullName>
    </recommendedName>
</protein>
<evidence type="ECO:0000313" key="9">
    <source>
        <dbReference type="Proteomes" id="UP000007875"/>
    </source>
</evidence>
<organism evidence="8 9">
    <name type="scientific">Ciona savignyi</name>
    <name type="common">Pacific transparent sea squirt</name>
    <dbReference type="NCBI Taxonomy" id="51511"/>
    <lineage>
        <taxon>Eukaryota</taxon>
        <taxon>Metazoa</taxon>
        <taxon>Chordata</taxon>
        <taxon>Tunicata</taxon>
        <taxon>Ascidiacea</taxon>
        <taxon>Phlebobranchia</taxon>
        <taxon>Cionidae</taxon>
        <taxon>Ciona</taxon>
    </lineage>
</organism>
<reference evidence="9" key="1">
    <citation type="submission" date="2003-08" db="EMBL/GenBank/DDBJ databases">
        <authorList>
            <person name="Birren B."/>
            <person name="Nusbaum C."/>
            <person name="Abebe A."/>
            <person name="Abouelleil A."/>
            <person name="Adekoya E."/>
            <person name="Ait-zahra M."/>
            <person name="Allen N."/>
            <person name="Allen T."/>
            <person name="An P."/>
            <person name="Anderson M."/>
            <person name="Anderson S."/>
            <person name="Arachchi H."/>
            <person name="Armbruster J."/>
            <person name="Bachantsang P."/>
            <person name="Baldwin J."/>
            <person name="Barry A."/>
            <person name="Bayul T."/>
            <person name="Blitshsteyn B."/>
            <person name="Bloom T."/>
            <person name="Blye J."/>
            <person name="Boguslavskiy L."/>
            <person name="Borowsky M."/>
            <person name="Boukhgalter B."/>
            <person name="Brunache A."/>
            <person name="Butler J."/>
            <person name="Calixte N."/>
            <person name="Calvo S."/>
            <person name="Camarata J."/>
            <person name="Campo K."/>
            <person name="Chang J."/>
            <person name="Cheshatsang Y."/>
            <person name="Citroen M."/>
            <person name="Collymore A."/>
            <person name="Considine T."/>
            <person name="Cook A."/>
            <person name="Cooke P."/>
            <person name="Corum B."/>
            <person name="Cuomo C."/>
            <person name="David R."/>
            <person name="Dawoe T."/>
            <person name="Degray S."/>
            <person name="Dodge S."/>
            <person name="Dooley K."/>
            <person name="Dorje P."/>
            <person name="Dorjee K."/>
            <person name="Dorris L."/>
            <person name="Duffey N."/>
            <person name="Dupes A."/>
            <person name="Elkins T."/>
            <person name="Engels R."/>
            <person name="Erickson J."/>
            <person name="Farina A."/>
            <person name="Faro S."/>
            <person name="Ferreira P."/>
            <person name="Fischer H."/>
            <person name="Fitzgerald M."/>
            <person name="Foley K."/>
            <person name="Gage D."/>
            <person name="Galagan J."/>
            <person name="Gearin G."/>
            <person name="Gnerre S."/>
            <person name="Gnirke A."/>
            <person name="Goyette A."/>
            <person name="Graham J."/>
            <person name="Grandbois E."/>
            <person name="Gyaltsen K."/>
            <person name="Hafez N."/>
            <person name="Hagopian D."/>
            <person name="Hagos B."/>
            <person name="Hall J."/>
            <person name="Hatcher B."/>
            <person name="Heller A."/>
            <person name="Higgins H."/>
            <person name="Honan T."/>
            <person name="Horn A."/>
            <person name="Houde N."/>
            <person name="Hughes L."/>
            <person name="Hulme W."/>
            <person name="Husby E."/>
            <person name="Iliev I."/>
            <person name="Jaffe D."/>
            <person name="Jones C."/>
            <person name="Kamal M."/>
            <person name="Kamat A."/>
            <person name="Kamvysselis M."/>
            <person name="Karlsson E."/>
            <person name="Kells C."/>
            <person name="Kieu A."/>
            <person name="Kisner P."/>
            <person name="Kodira C."/>
            <person name="Kulbokas E."/>
            <person name="Labutti K."/>
            <person name="Lama D."/>
            <person name="Landers T."/>
            <person name="Leger J."/>
            <person name="Levine S."/>
            <person name="Lewis D."/>
            <person name="Lewis T."/>
            <person name="Lindblad-toh K."/>
            <person name="Liu X."/>
            <person name="Lokyitsang T."/>
            <person name="Lokyitsang Y."/>
            <person name="Lucien O."/>
            <person name="Lui A."/>
            <person name="Ma L.J."/>
            <person name="Mabbitt R."/>
            <person name="Macdonald J."/>
            <person name="Maclean C."/>
            <person name="Major J."/>
            <person name="Manning J."/>
            <person name="Marabella R."/>
            <person name="Maru K."/>
            <person name="Matthews C."/>
            <person name="Mauceli E."/>
            <person name="Mccarthy M."/>
            <person name="Mcdonough S."/>
            <person name="Mcghee T."/>
            <person name="Meldrim J."/>
            <person name="Meneus L."/>
            <person name="Mesirov J."/>
            <person name="Mihalev A."/>
            <person name="Mihova T."/>
            <person name="Mikkelsen T."/>
            <person name="Mlenga V."/>
            <person name="Moru K."/>
            <person name="Mozes J."/>
            <person name="Mulrain L."/>
            <person name="Munson G."/>
            <person name="Naylor J."/>
            <person name="Newes C."/>
            <person name="Nguyen C."/>
            <person name="Nguyen N."/>
            <person name="Nguyen T."/>
            <person name="Nicol R."/>
            <person name="Nielsen C."/>
            <person name="Nizzari M."/>
            <person name="Norbu C."/>
            <person name="Norbu N."/>
            <person name="O'donnell P."/>
            <person name="Okoawo O."/>
            <person name="O'leary S."/>
            <person name="Omotosho B."/>
            <person name="O'neill K."/>
            <person name="Osman S."/>
            <person name="Parker S."/>
            <person name="Perrin D."/>
            <person name="Phunkhang P."/>
            <person name="Piqani B."/>
            <person name="Purcell S."/>
            <person name="Rachupka T."/>
            <person name="Ramasamy U."/>
            <person name="Rameau R."/>
            <person name="Ray V."/>
            <person name="Raymond C."/>
            <person name="Retta R."/>
            <person name="Richardson S."/>
            <person name="Rise C."/>
            <person name="Rodriguez J."/>
            <person name="Rogers J."/>
            <person name="Rogov P."/>
            <person name="Rutman M."/>
            <person name="Schupbach R."/>
            <person name="Seaman C."/>
            <person name="Settipalli S."/>
            <person name="Sharpe T."/>
            <person name="Sheridan J."/>
            <person name="Sherpa N."/>
            <person name="Shi J."/>
            <person name="Smirnov S."/>
            <person name="Smith C."/>
            <person name="Sougnez C."/>
            <person name="Spencer B."/>
            <person name="Stalker J."/>
            <person name="Stange-thomann N."/>
            <person name="Stavropoulos S."/>
            <person name="Stetson K."/>
            <person name="Stone C."/>
            <person name="Stone S."/>
            <person name="Stubbs M."/>
            <person name="Talamas J."/>
            <person name="Tchuinga P."/>
            <person name="Tenzing P."/>
            <person name="Tesfaye S."/>
            <person name="Theodore J."/>
            <person name="Thoulutsang Y."/>
            <person name="Topham K."/>
            <person name="Towey S."/>
            <person name="Tsamla T."/>
            <person name="Tsomo N."/>
            <person name="Vallee D."/>
            <person name="Vassiliev H."/>
            <person name="Venkataraman V."/>
            <person name="Vinson J."/>
            <person name="Vo A."/>
            <person name="Wade C."/>
            <person name="Wang S."/>
            <person name="Wangchuk T."/>
            <person name="Wangdi T."/>
            <person name="Whittaker C."/>
            <person name="Wilkinson J."/>
            <person name="Wu Y."/>
            <person name="Wyman D."/>
            <person name="Yadav S."/>
            <person name="Yang S."/>
            <person name="Yang X."/>
            <person name="Yeager S."/>
            <person name="Yee E."/>
            <person name="Young G."/>
            <person name="Zainoun J."/>
            <person name="Zembeck L."/>
            <person name="Zimmer A."/>
            <person name="Zody M."/>
            <person name="Lander E."/>
        </authorList>
    </citation>
    <scope>NUCLEOTIDE SEQUENCE [LARGE SCALE GENOMIC DNA]</scope>
</reference>
<dbReference type="STRING" id="51511.ENSCSAVP00000019273"/>
<name>H2ZNV7_CIOSA</name>
<dbReference type="Proteomes" id="UP000007875">
    <property type="component" value="Unassembled WGS sequence"/>
</dbReference>
<dbReference type="Pfam" id="PF03177">
    <property type="entry name" value="Nucleoporin_C"/>
    <property type="match status" value="1"/>
</dbReference>
<reference evidence="8" key="2">
    <citation type="submission" date="2025-08" db="UniProtKB">
        <authorList>
            <consortium name="Ensembl"/>
        </authorList>
    </citation>
    <scope>IDENTIFICATION</scope>
</reference>
<keyword evidence="5" id="KW-0175">Coiled coil</keyword>
<keyword evidence="3" id="KW-0813">Transport</keyword>
<dbReference type="GO" id="GO:0006405">
    <property type="term" value="P:RNA export from nucleus"/>
    <property type="evidence" value="ECO:0007669"/>
    <property type="project" value="TreeGrafter"/>
</dbReference>
<dbReference type="GO" id="GO:0000972">
    <property type="term" value="P:transcription-dependent tethering of RNA polymerase II gene DNA at nuclear periphery"/>
    <property type="evidence" value="ECO:0007669"/>
    <property type="project" value="TreeGrafter"/>
</dbReference>
<dbReference type="FunFam" id="1.25.40.440:FF:000001">
    <property type="entry name" value="Nuclear pore complex subunit"/>
    <property type="match status" value="1"/>
</dbReference>
<dbReference type="InterPro" id="IPR042538">
    <property type="entry name" value="Nucleoporin_Nup155_C_3"/>
</dbReference>